<keyword evidence="1" id="KW-0805">Transcription regulation</keyword>
<feature type="DNA-binding region" description="H-T-H motif" evidence="4">
    <location>
        <begin position="25"/>
        <end position="44"/>
    </location>
</feature>
<evidence type="ECO:0000259" key="5">
    <source>
        <dbReference type="PROSITE" id="PS50977"/>
    </source>
</evidence>
<keyword evidence="2 4" id="KW-0238">DNA-binding</keyword>
<dbReference type="PANTHER" id="PTHR47506">
    <property type="entry name" value="TRANSCRIPTIONAL REGULATORY PROTEIN"/>
    <property type="match status" value="1"/>
</dbReference>
<organism evidence="6 7">
    <name type="scientific">Vibrio eleionomae</name>
    <dbReference type="NCBI Taxonomy" id="2653505"/>
    <lineage>
        <taxon>Bacteria</taxon>
        <taxon>Pseudomonadati</taxon>
        <taxon>Pseudomonadota</taxon>
        <taxon>Gammaproteobacteria</taxon>
        <taxon>Vibrionales</taxon>
        <taxon>Vibrionaceae</taxon>
        <taxon>Vibrio</taxon>
    </lineage>
</organism>
<dbReference type="InterPro" id="IPR001647">
    <property type="entry name" value="HTH_TetR"/>
</dbReference>
<feature type="domain" description="HTH tetR-type" evidence="5">
    <location>
        <begin position="2"/>
        <end position="62"/>
    </location>
</feature>
<evidence type="ECO:0000313" key="6">
    <source>
        <dbReference type="EMBL" id="MZI92861.1"/>
    </source>
</evidence>
<keyword evidence="7" id="KW-1185">Reference proteome</keyword>
<dbReference type="PANTHER" id="PTHR47506:SF1">
    <property type="entry name" value="HTH-TYPE TRANSCRIPTIONAL REGULATOR YJDC"/>
    <property type="match status" value="1"/>
</dbReference>
<dbReference type="Gene3D" id="1.10.357.10">
    <property type="entry name" value="Tetracycline Repressor, domain 2"/>
    <property type="match status" value="1"/>
</dbReference>
<comment type="caution">
    <text evidence="6">The sequence shown here is derived from an EMBL/GenBank/DDBJ whole genome shotgun (WGS) entry which is preliminary data.</text>
</comment>
<evidence type="ECO:0000313" key="7">
    <source>
        <dbReference type="Proteomes" id="UP000462621"/>
    </source>
</evidence>
<keyword evidence="3" id="KW-0804">Transcription</keyword>
<name>A0A7X4LJ95_9VIBR</name>
<evidence type="ECO:0000256" key="1">
    <source>
        <dbReference type="ARBA" id="ARBA00023015"/>
    </source>
</evidence>
<dbReference type="PRINTS" id="PR00455">
    <property type="entry name" value="HTHTETR"/>
</dbReference>
<dbReference type="InterPro" id="IPR009057">
    <property type="entry name" value="Homeodomain-like_sf"/>
</dbReference>
<accession>A0A7X4LJ95</accession>
<dbReference type="PROSITE" id="PS50977">
    <property type="entry name" value="HTH_TETR_2"/>
    <property type="match status" value="1"/>
</dbReference>
<dbReference type="SUPFAM" id="SSF48498">
    <property type="entry name" value="Tetracyclin repressor-like, C-terminal domain"/>
    <property type="match status" value="1"/>
</dbReference>
<protein>
    <submittedName>
        <fullName evidence="6">TetR family transcriptional regulator</fullName>
    </submittedName>
</protein>
<gene>
    <name evidence="6" type="ORF">F9817_06590</name>
</gene>
<dbReference type="EMBL" id="WEKT01000007">
    <property type="protein sequence ID" value="MZI92861.1"/>
    <property type="molecule type" value="Genomic_DNA"/>
</dbReference>
<dbReference type="InterPro" id="IPR036271">
    <property type="entry name" value="Tet_transcr_reg_TetR-rel_C_sf"/>
</dbReference>
<reference evidence="6 7" key="1">
    <citation type="submission" date="2019-10" db="EMBL/GenBank/DDBJ databases">
        <title>Vibrio sp. nov. isolated from a shrimp pond.</title>
        <authorList>
            <person name="Gomez-Gil B."/>
            <person name="Enciso-Ibarra J."/>
            <person name="Enciso-Ibarra K."/>
            <person name="Bolan-Mejia C."/>
        </authorList>
    </citation>
    <scope>NUCLEOTIDE SEQUENCE [LARGE SCALE GENOMIC DNA]</scope>
    <source>
        <strain evidence="6 7">CAIM 722</strain>
    </source>
</reference>
<dbReference type="Proteomes" id="UP000462621">
    <property type="component" value="Unassembled WGS sequence"/>
</dbReference>
<dbReference type="AlphaFoldDB" id="A0A7X4LJ95"/>
<dbReference type="Pfam" id="PF00440">
    <property type="entry name" value="TetR_N"/>
    <property type="match status" value="1"/>
</dbReference>
<evidence type="ECO:0000256" key="3">
    <source>
        <dbReference type="ARBA" id="ARBA00023163"/>
    </source>
</evidence>
<proteinExistence type="predicted"/>
<dbReference type="RefSeq" id="WP_161154157.1">
    <property type="nucleotide sequence ID" value="NZ_WEKT01000007.1"/>
</dbReference>
<dbReference type="SUPFAM" id="SSF46689">
    <property type="entry name" value="Homeodomain-like"/>
    <property type="match status" value="1"/>
</dbReference>
<evidence type="ECO:0000256" key="4">
    <source>
        <dbReference type="PROSITE-ProRule" id="PRU00335"/>
    </source>
</evidence>
<dbReference type="GO" id="GO:0003677">
    <property type="term" value="F:DNA binding"/>
    <property type="evidence" value="ECO:0007669"/>
    <property type="project" value="UniProtKB-UniRule"/>
</dbReference>
<evidence type="ECO:0000256" key="2">
    <source>
        <dbReference type="ARBA" id="ARBA00023125"/>
    </source>
</evidence>
<sequence length="189" mass="21911">MNDKKQQLIDTALDLFYQHGVGNIGINEILKTSGIAKKTLYNHFKSKEDLVLAALQQRDNHFIDWLDRILLNGNSEYEKVQSLFYNLTEWFHGRDLILGEFRGCLFINTSAQFSQPDNVISQYCLLHKERVKKHIQSSVNFTNKDILDWVCILKEGAITAAYVCHDLNVADKCFQLISPHLNHEKIKHH</sequence>